<reference evidence="1 2" key="1">
    <citation type="submission" date="2018-07" db="EMBL/GenBank/DDBJ databases">
        <title>Section-level genome sequencing of Aspergillus section Nigri to investigate inter- and intra-species variation.</title>
        <authorList>
            <consortium name="DOE Joint Genome Institute"/>
            <person name="Vesth T.C."/>
            <person name="Nybo J.L."/>
            <person name="Theobald S."/>
            <person name="Frisvad J.C."/>
            <person name="Larsen T.O."/>
            <person name="Nielsen K.F."/>
            <person name="Hoof J.B."/>
            <person name="Brandl J."/>
            <person name="Salamov A."/>
            <person name="Riley R."/>
            <person name="Gladden J.M."/>
            <person name="Phatale P."/>
            <person name="Nielsen M.T."/>
            <person name="Lyhne E.K."/>
            <person name="Kogle M.E."/>
            <person name="Strasser K."/>
            <person name="McDonnell E."/>
            <person name="Barry K."/>
            <person name="Clum A."/>
            <person name="Chen C."/>
            <person name="Nolan M."/>
            <person name="Sandor L."/>
            <person name="Kuo A."/>
            <person name="Lipzen A."/>
            <person name="Hainaut M."/>
            <person name="Drula E."/>
            <person name="Tsang A."/>
            <person name="Magnuson J.K."/>
            <person name="Henrissat B."/>
            <person name="Wiebenga A."/>
            <person name="Simmons B.A."/>
            <person name="Makela M.R."/>
            <person name="De vries R.P."/>
            <person name="Grigoriev I.V."/>
            <person name="Mortensen U.H."/>
            <person name="Baker S.E."/>
            <person name="Andersen M.R."/>
        </authorList>
    </citation>
    <scope>NUCLEOTIDE SEQUENCE [LARGE SCALE GENOMIC DNA]</scope>
    <source>
        <strain evidence="1 2">ATCC 13496</strain>
    </source>
</reference>
<organism evidence="1 2">
    <name type="scientific">Aspergillus niger ATCC 13496</name>
    <dbReference type="NCBI Taxonomy" id="1353008"/>
    <lineage>
        <taxon>Eukaryota</taxon>
        <taxon>Fungi</taxon>
        <taxon>Dikarya</taxon>
        <taxon>Ascomycota</taxon>
        <taxon>Pezizomycotina</taxon>
        <taxon>Eurotiomycetes</taxon>
        <taxon>Eurotiomycetidae</taxon>
        <taxon>Eurotiales</taxon>
        <taxon>Aspergillaceae</taxon>
        <taxon>Aspergillus</taxon>
        <taxon>Aspergillus subgen. Circumdati</taxon>
    </lineage>
</organism>
<dbReference type="VEuPathDB" id="FungiDB:M747DRAFT_294226"/>
<sequence length="110" mass="11893">MTPQPHHLSGSRSPVPVVLPPRGLALHWLDWSQSEWMPRGTDGKDTPNVTSSTYLDFGRYLQVGGKVIVPAAHALQLLCTTARPCISAVGNCVPTNLLRARLSCSCMLEG</sequence>
<protein>
    <submittedName>
        <fullName evidence="1">Uncharacterized protein</fullName>
    </submittedName>
</protein>
<name>A0A370C444_ASPNG</name>
<dbReference type="AlphaFoldDB" id="A0A370C444"/>
<accession>A0A370C444</accession>
<gene>
    <name evidence="1" type="ORF">M747DRAFT_294226</name>
</gene>
<dbReference type="Proteomes" id="UP000253845">
    <property type="component" value="Unassembled WGS sequence"/>
</dbReference>
<proteinExistence type="predicted"/>
<evidence type="ECO:0000313" key="1">
    <source>
        <dbReference type="EMBL" id="RDH22647.1"/>
    </source>
</evidence>
<dbReference type="EMBL" id="KZ851907">
    <property type="protein sequence ID" value="RDH22647.1"/>
    <property type="molecule type" value="Genomic_DNA"/>
</dbReference>
<evidence type="ECO:0000313" key="2">
    <source>
        <dbReference type="Proteomes" id="UP000253845"/>
    </source>
</evidence>